<dbReference type="InterPro" id="IPR005627">
    <property type="entry name" value="CutC-like"/>
</dbReference>
<dbReference type="Pfam" id="PF13450">
    <property type="entry name" value="NAD_binding_8"/>
    <property type="match status" value="1"/>
</dbReference>
<dbReference type="KEGG" id="gog:C1280_16235"/>
<dbReference type="SUPFAM" id="SSF110395">
    <property type="entry name" value="CutC-like"/>
    <property type="match status" value="1"/>
</dbReference>
<dbReference type="Proteomes" id="UP000245802">
    <property type="component" value="Chromosome"/>
</dbReference>
<name>A0A2Z3H5I9_9BACT</name>
<dbReference type="PANTHER" id="PTHR12598">
    <property type="entry name" value="COPPER HOMEOSTASIS PROTEIN CUTC"/>
    <property type="match status" value="1"/>
</dbReference>
<dbReference type="Gene3D" id="3.50.50.60">
    <property type="entry name" value="FAD/NAD(P)-binding domain"/>
    <property type="match status" value="1"/>
</dbReference>
<dbReference type="PANTHER" id="PTHR12598:SF0">
    <property type="entry name" value="COPPER HOMEOSTASIS PROTEIN CUTC HOMOLOG"/>
    <property type="match status" value="1"/>
</dbReference>
<dbReference type="GO" id="GO:0005737">
    <property type="term" value="C:cytoplasm"/>
    <property type="evidence" value="ECO:0007669"/>
    <property type="project" value="UniProtKB-SubCell"/>
</dbReference>
<organism evidence="3 4">
    <name type="scientific">Gemmata obscuriglobus</name>
    <dbReference type="NCBI Taxonomy" id="114"/>
    <lineage>
        <taxon>Bacteria</taxon>
        <taxon>Pseudomonadati</taxon>
        <taxon>Planctomycetota</taxon>
        <taxon>Planctomycetia</taxon>
        <taxon>Gemmatales</taxon>
        <taxon>Gemmataceae</taxon>
        <taxon>Gemmata</taxon>
    </lineage>
</organism>
<dbReference type="Pfam" id="PF03932">
    <property type="entry name" value="CutC"/>
    <property type="match status" value="1"/>
</dbReference>
<dbReference type="Gene3D" id="3.90.660.10">
    <property type="match status" value="1"/>
</dbReference>
<sequence length="622" mass="67084">MGQAVTTPKVAIIGAGLAGLTAAHRLLSRPSPPEVVVIDKGRRAGGRLCTRTIDLPDGRRPRFDLGPPVLYARRPGDRTRADARAAALDEELPGPALFTRRVVGRVGADGEAAGDWEVSGLTATDGMRELAFRLIARHGDLVTFCDHTVAEKLERTEDGWRVHTRSLRDGLEAAFGVNALVLTPPVPQALELLEQNKLTIPDELRYTLREVRYARCVALYGLFAPATGLQPGGAWIGDGPLEWVLDNFLRDVSPVAGAVTALARPEWSEEHWEKPDEQLMELLIPRVRAWVGNPLDPAHVWLHKWKWARPQNPVRMPCAVLRDLGAVIAGDGFCGAFPDPVDAAVASGEIAADRIGALLTELTRRDARYTVGRPRSLTLEIAVTSPQEALAAASNGANRLELSVGLEVGGLTPSLGAFRSARAFTREAVPIYVLIRPRAGGFAYSETDFEVMLDDAKAFLDEGAAGIVFAALTADGRIHRGHCSELVRLARGKAVFHRAFDFLPNQLAALDELIELGFERVLTSGGATTAETGTTHLAALVQHAGWQIEVLPAGRVRPENVADLVRATRCDQVHAGPRRPLEDHGLAARPLLAPAMGATTELDPDVVARLRAQLDGFSESLS</sequence>
<dbReference type="HAMAP" id="MF_00795">
    <property type="entry name" value="CutC"/>
    <property type="match status" value="1"/>
</dbReference>
<comment type="caution">
    <text evidence="2">Once thought to be involved in copper homeostasis, experiments in E.coli have shown this is not the case.</text>
</comment>
<protein>
    <recommendedName>
        <fullName evidence="2">PF03932 family protein CutC</fullName>
    </recommendedName>
</protein>
<evidence type="ECO:0000256" key="2">
    <source>
        <dbReference type="HAMAP-Rule" id="MF_00795"/>
    </source>
</evidence>
<evidence type="ECO:0000313" key="3">
    <source>
        <dbReference type="EMBL" id="AWM38385.1"/>
    </source>
</evidence>
<reference evidence="3 4" key="1">
    <citation type="submission" date="2018-01" db="EMBL/GenBank/DDBJ databases">
        <title>G. obscuriglobus.</title>
        <authorList>
            <person name="Franke J."/>
            <person name="Blomberg W."/>
            <person name="Selmecki A."/>
        </authorList>
    </citation>
    <scope>NUCLEOTIDE SEQUENCE [LARGE SCALE GENOMIC DNA]</scope>
    <source>
        <strain evidence="3 4">DSM 5831</strain>
    </source>
</reference>
<dbReference type="Gene3D" id="3.20.20.380">
    <property type="entry name" value="Copper homeostasis (CutC) domain"/>
    <property type="match status" value="1"/>
</dbReference>
<keyword evidence="2" id="KW-0963">Cytoplasm</keyword>
<evidence type="ECO:0000256" key="1">
    <source>
        <dbReference type="ARBA" id="ARBA00007768"/>
    </source>
</evidence>
<dbReference type="GO" id="GO:0005507">
    <property type="term" value="F:copper ion binding"/>
    <property type="evidence" value="ECO:0007669"/>
    <property type="project" value="TreeGrafter"/>
</dbReference>
<gene>
    <name evidence="2" type="primary">cutC</name>
    <name evidence="3" type="ORF">C1280_16235</name>
</gene>
<dbReference type="InterPro" id="IPR036822">
    <property type="entry name" value="CutC-like_dom_sf"/>
</dbReference>
<evidence type="ECO:0000313" key="4">
    <source>
        <dbReference type="Proteomes" id="UP000245802"/>
    </source>
</evidence>
<dbReference type="SUPFAM" id="SSF51905">
    <property type="entry name" value="FAD/NAD(P)-binding domain"/>
    <property type="match status" value="1"/>
</dbReference>
<keyword evidence="4" id="KW-1185">Reference proteome</keyword>
<comment type="subcellular location">
    <subcellularLocation>
        <location evidence="2">Cytoplasm</location>
    </subcellularLocation>
</comment>
<accession>A0A2Z3H5I9</accession>
<comment type="similarity">
    <text evidence="1 2">Belongs to the CutC family.</text>
</comment>
<dbReference type="EMBL" id="CP025958">
    <property type="protein sequence ID" value="AWM38385.1"/>
    <property type="molecule type" value="Genomic_DNA"/>
</dbReference>
<proteinExistence type="inferred from homology"/>
<dbReference type="AlphaFoldDB" id="A0A2Z3H5I9"/>
<dbReference type="InterPro" id="IPR036188">
    <property type="entry name" value="FAD/NAD-bd_sf"/>
</dbReference>